<organism evidence="2 3">
    <name type="scientific">Kibdelosporangium lantanae</name>
    <dbReference type="NCBI Taxonomy" id="1497396"/>
    <lineage>
        <taxon>Bacteria</taxon>
        <taxon>Bacillati</taxon>
        <taxon>Actinomycetota</taxon>
        <taxon>Actinomycetes</taxon>
        <taxon>Pseudonocardiales</taxon>
        <taxon>Pseudonocardiaceae</taxon>
        <taxon>Kibdelosporangium</taxon>
    </lineage>
</organism>
<name>A0ABW3MK61_9PSEU</name>
<feature type="region of interest" description="Disordered" evidence="1">
    <location>
        <begin position="1"/>
        <end position="57"/>
    </location>
</feature>
<sequence length="114" mass="12389">CALEDGQDAKLGVLTVIPPKADEPSESNTPSSTAPPSSEQQPGKKKDPHKPKVHALDAERCAVMPDPNDPDNPVSVIWTYYPLNSDVTVNNLQGTVHFDWFDYTSQGIRSTTKG</sequence>
<keyword evidence="3" id="KW-1185">Reference proteome</keyword>
<feature type="non-terminal residue" evidence="2">
    <location>
        <position position="1"/>
    </location>
</feature>
<accession>A0ABW3MK61</accession>
<evidence type="ECO:0000313" key="3">
    <source>
        <dbReference type="Proteomes" id="UP001597045"/>
    </source>
</evidence>
<comment type="caution">
    <text evidence="2">The sequence shown here is derived from an EMBL/GenBank/DDBJ whole genome shotgun (WGS) entry which is preliminary data.</text>
</comment>
<evidence type="ECO:0000313" key="2">
    <source>
        <dbReference type="EMBL" id="MFD1051018.1"/>
    </source>
</evidence>
<protein>
    <submittedName>
        <fullName evidence="2">Uncharacterized protein</fullName>
    </submittedName>
</protein>
<evidence type="ECO:0000256" key="1">
    <source>
        <dbReference type="SAM" id="MobiDB-lite"/>
    </source>
</evidence>
<feature type="compositionally biased region" description="Low complexity" evidence="1">
    <location>
        <begin position="26"/>
        <end position="41"/>
    </location>
</feature>
<gene>
    <name evidence="2" type="ORF">ACFQ1S_38560</name>
</gene>
<proteinExistence type="predicted"/>
<dbReference type="EMBL" id="JBHTIS010003267">
    <property type="protein sequence ID" value="MFD1051018.1"/>
    <property type="molecule type" value="Genomic_DNA"/>
</dbReference>
<reference evidence="3" key="1">
    <citation type="journal article" date="2019" name="Int. J. Syst. Evol. Microbiol.">
        <title>The Global Catalogue of Microorganisms (GCM) 10K type strain sequencing project: providing services to taxonomists for standard genome sequencing and annotation.</title>
        <authorList>
            <consortium name="The Broad Institute Genomics Platform"/>
            <consortium name="The Broad Institute Genome Sequencing Center for Infectious Disease"/>
            <person name="Wu L."/>
            <person name="Ma J."/>
        </authorList>
    </citation>
    <scope>NUCLEOTIDE SEQUENCE [LARGE SCALE GENOMIC DNA]</scope>
    <source>
        <strain evidence="3">JCM 31486</strain>
    </source>
</reference>
<dbReference type="Proteomes" id="UP001597045">
    <property type="component" value="Unassembled WGS sequence"/>
</dbReference>